<name>A0ACB7J5N8_PLECO</name>
<dbReference type="Proteomes" id="UP000824881">
    <property type="component" value="Unassembled WGS sequence"/>
</dbReference>
<keyword evidence="2" id="KW-1185">Reference proteome</keyword>
<evidence type="ECO:0000313" key="2">
    <source>
        <dbReference type="Proteomes" id="UP000824881"/>
    </source>
</evidence>
<gene>
    <name evidence="1" type="ORF">CCMSSC00406_0006219</name>
</gene>
<reference evidence="1 2" key="1">
    <citation type="journal article" date="2021" name="Appl. Environ. Microbiol.">
        <title>Genetic linkage and physical mapping for an oyster mushroom Pleurotus cornucopiae and QTL analysis for the trait cap color.</title>
        <authorList>
            <person name="Zhang Y."/>
            <person name="Gao W."/>
            <person name="Sonnenberg A."/>
            <person name="Chen Q."/>
            <person name="Zhang J."/>
            <person name="Huang C."/>
        </authorList>
    </citation>
    <scope>NUCLEOTIDE SEQUENCE [LARGE SCALE GENOMIC DNA]</scope>
    <source>
        <strain evidence="1">CCMSSC00406</strain>
    </source>
</reference>
<organism evidence="1 2">
    <name type="scientific">Pleurotus cornucopiae</name>
    <name type="common">Cornucopia mushroom</name>
    <dbReference type="NCBI Taxonomy" id="5321"/>
    <lineage>
        <taxon>Eukaryota</taxon>
        <taxon>Fungi</taxon>
        <taxon>Dikarya</taxon>
        <taxon>Basidiomycota</taxon>
        <taxon>Agaricomycotina</taxon>
        <taxon>Agaricomycetes</taxon>
        <taxon>Agaricomycetidae</taxon>
        <taxon>Agaricales</taxon>
        <taxon>Pleurotineae</taxon>
        <taxon>Pleurotaceae</taxon>
        <taxon>Pleurotus</taxon>
    </lineage>
</organism>
<accession>A0ACB7J5N8</accession>
<protein>
    <submittedName>
        <fullName evidence="1">Uncharacterized protein</fullName>
    </submittedName>
</protein>
<dbReference type="EMBL" id="WQMT02000002">
    <property type="protein sequence ID" value="KAG9225394.1"/>
    <property type="molecule type" value="Genomic_DNA"/>
</dbReference>
<comment type="caution">
    <text evidence="1">The sequence shown here is derived from an EMBL/GenBank/DDBJ whole genome shotgun (WGS) entry which is preliminary data.</text>
</comment>
<evidence type="ECO:0000313" key="1">
    <source>
        <dbReference type="EMBL" id="KAG9225394.1"/>
    </source>
</evidence>
<sequence>MLISFTVISAIFHTSALAARRWNNTGVGTIIFEEAWTPTALGVPVSMNTESNTAPPVGQSADELNANLLDVHNQRLARMDANGVDFMILSCTSPCIQGIADPVEAASVARQVNDELADTISNNTLRFGGFAALAMQNATEAAQELKRAVQELGFFGALVNDYQETNANGNTTLLFYDTPEFDPFWQMVTDLDVPVYFHPRANIPTIANLEFSHSRFLLGPSQEFAVTLSTHIMGLCTNGVFDRFPKLNILVGHMGERVPSDFWRIDDQLARQVPQGMPMQRNLSSYWRTNLLETTSGNFGTDLLKFHISQIGLDRILYSVDYPFVAIEQGASFINGLPQTTGLSEEEITALKRGRAIELLKLDQ</sequence>
<proteinExistence type="predicted"/>